<evidence type="ECO:0000313" key="1">
    <source>
        <dbReference type="EMBL" id="GMQ63651.1"/>
    </source>
</evidence>
<gene>
    <name evidence="1" type="ORF">AN2V17_28850</name>
</gene>
<organism evidence="1 2">
    <name type="scientific">Vallitalea maricola</name>
    <dbReference type="NCBI Taxonomy" id="3074433"/>
    <lineage>
        <taxon>Bacteria</taxon>
        <taxon>Bacillati</taxon>
        <taxon>Bacillota</taxon>
        <taxon>Clostridia</taxon>
        <taxon>Lachnospirales</taxon>
        <taxon>Vallitaleaceae</taxon>
        <taxon>Vallitalea</taxon>
    </lineage>
</organism>
<reference evidence="1" key="1">
    <citation type="submission" date="2023-09" db="EMBL/GenBank/DDBJ databases">
        <title>Vallitalea sediminicola and Vallitalea maricola sp. nov., anaerobic bacteria isolated from marine sediment.</title>
        <authorList>
            <person name="Hirano S."/>
            <person name="Maeda A."/>
            <person name="Terahara T."/>
            <person name="Mori K."/>
            <person name="Hamada M."/>
            <person name="Matsumoto R."/>
            <person name="Kobayashi T."/>
        </authorList>
    </citation>
    <scope>NUCLEOTIDE SEQUENCE</scope>
    <source>
        <strain evidence="1">AN17-2</strain>
    </source>
</reference>
<dbReference type="Proteomes" id="UP001374599">
    <property type="component" value="Unassembled WGS sequence"/>
</dbReference>
<sequence>MAKLICKCGEKLWNGETPNDIELVVYTDKEWSNIIKDDILKSWEIPNPQYDVWRCPKCERIYIFKDGMDKAYKIYKLEE</sequence>
<proteinExistence type="predicted"/>
<comment type="caution">
    <text evidence="1">The sequence shown here is derived from an EMBL/GenBank/DDBJ whole genome shotgun (WGS) entry which is preliminary data.</text>
</comment>
<keyword evidence="2" id="KW-1185">Reference proteome</keyword>
<name>A0ACB5UME6_9FIRM</name>
<protein>
    <submittedName>
        <fullName evidence="1">Uncharacterized protein</fullName>
    </submittedName>
</protein>
<evidence type="ECO:0000313" key="2">
    <source>
        <dbReference type="Proteomes" id="UP001374599"/>
    </source>
</evidence>
<accession>A0ACB5UME6</accession>
<dbReference type="EMBL" id="BTPU01000050">
    <property type="protein sequence ID" value="GMQ63651.1"/>
    <property type="molecule type" value="Genomic_DNA"/>
</dbReference>